<accession>A0A553MZC6</accession>
<gene>
    <name evidence="1" type="ORF">DNTS_004932</name>
</gene>
<name>A0A553MZC6_9TELE</name>
<reference evidence="1 2" key="1">
    <citation type="journal article" date="2019" name="Sci. Data">
        <title>Hybrid genome assembly and annotation of Danionella translucida.</title>
        <authorList>
            <person name="Kadobianskyi M."/>
            <person name="Schulze L."/>
            <person name="Schuelke M."/>
            <person name="Judkewitz B."/>
        </authorList>
    </citation>
    <scope>NUCLEOTIDE SEQUENCE [LARGE SCALE GENOMIC DNA]</scope>
    <source>
        <strain evidence="1 2">Bolton</strain>
    </source>
</reference>
<evidence type="ECO:0000313" key="1">
    <source>
        <dbReference type="EMBL" id="TRY58532.1"/>
    </source>
</evidence>
<comment type="caution">
    <text evidence="1">The sequence shown here is derived from an EMBL/GenBank/DDBJ whole genome shotgun (WGS) entry which is preliminary data.</text>
</comment>
<evidence type="ECO:0000313" key="2">
    <source>
        <dbReference type="Proteomes" id="UP000316079"/>
    </source>
</evidence>
<organism evidence="1 2">
    <name type="scientific">Danionella cerebrum</name>
    <dbReference type="NCBI Taxonomy" id="2873325"/>
    <lineage>
        <taxon>Eukaryota</taxon>
        <taxon>Metazoa</taxon>
        <taxon>Chordata</taxon>
        <taxon>Craniata</taxon>
        <taxon>Vertebrata</taxon>
        <taxon>Euteleostomi</taxon>
        <taxon>Actinopterygii</taxon>
        <taxon>Neopterygii</taxon>
        <taxon>Teleostei</taxon>
        <taxon>Ostariophysi</taxon>
        <taxon>Cypriniformes</taxon>
        <taxon>Danionidae</taxon>
        <taxon>Danioninae</taxon>
        <taxon>Danionella</taxon>
    </lineage>
</organism>
<proteinExistence type="predicted"/>
<keyword evidence="2" id="KW-1185">Reference proteome</keyword>
<sequence length="106" mass="11904">MTKGRKDVSSDQMENGFIHDLISRNFSPCVSIQQYKDALSHRSHFSLDDIIVLKAALPPNGSEWNGPCVSGDPCIQLCGGLHNEFDMLVTLRRSHSNRHLLLQRSD</sequence>
<dbReference type="AlphaFoldDB" id="A0A553MZC6"/>
<dbReference type="EMBL" id="SRMA01027190">
    <property type="protein sequence ID" value="TRY58532.1"/>
    <property type="molecule type" value="Genomic_DNA"/>
</dbReference>
<protein>
    <submittedName>
        <fullName evidence="1">Uncharacterized protein</fullName>
    </submittedName>
</protein>
<dbReference type="Proteomes" id="UP000316079">
    <property type="component" value="Unassembled WGS sequence"/>
</dbReference>